<gene>
    <name evidence="2" type="ORF">SAMN06296036_104174</name>
</gene>
<dbReference type="AlphaFoldDB" id="A0A1Y6BF43"/>
<name>A0A1Y6BF43_9BACT</name>
<evidence type="ECO:0000256" key="1">
    <source>
        <dbReference type="SAM" id="MobiDB-lite"/>
    </source>
</evidence>
<dbReference type="STRING" id="1513793.SAMN06296036_104174"/>
<proteinExistence type="predicted"/>
<feature type="compositionally biased region" description="Acidic residues" evidence="1">
    <location>
        <begin position="329"/>
        <end position="344"/>
    </location>
</feature>
<evidence type="ECO:0000313" key="3">
    <source>
        <dbReference type="Proteomes" id="UP000192907"/>
    </source>
</evidence>
<protein>
    <submittedName>
        <fullName evidence="2">Uncharacterized protein</fullName>
    </submittedName>
</protein>
<keyword evidence="3" id="KW-1185">Reference proteome</keyword>
<dbReference type="RefSeq" id="WP_132316714.1">
    <property type="nucleotide sequence ID" value="NZ_FWZT01000004.1"/>
</dbReference>
<accession>A0A1Y6BF43</accession>
<feature type="compositionally biased region" description="Polar residues" evidence="1">
    <location>
        <begin position="317"/>
        <end position="326"/>
    </location>
</feature>
<dbReference type="PROSITE" id="PS51257">
    <property type="entry name" value="PROKAR_LIPOPROTEIN"/>
    <property type="match status" value="1"/>
</dbReference>
<feature type="region of interest" description="Disordered" evidence="1">
    <location>
        <begin position="317"/>
        <end position="344"/>
    </location>
</feature>
<evidence type="ECO:0000313" key="2">
    <source>
        <dbReference type="EMBL" id="SMF06910.1"/>
    </source>
</evidence>
<dbReference type="OrthoDB" id="5504657at2"/>
<reference evidence="3" key="1">
    <citation type="submission" date="2017-04" db="EMBL/GenBank/DDBJ databases">
        <authorList>
            <person name="Varghese N."/>
            <person name="Submissions S."/>
        </authorList>
    </citation>
    <scope>NUCLEOTIDE SEQUENCE [LARGE SCALE GENOMIC DNA]</scope>
    <source>
        <strain evidence="3">RKEM611</strain>
    </source>
</reference>
<sequence>MKYAKHLVPVIFLVSCQAEFKAVDTASETSSSVVEVGDPPPPSSGDARPLSPDTVIEDSLLLSSVEVVVEKSVQPVEVFVGIDSSGSMKKEIGFLEQSIPKFVNDLSATEVPFLLHFVYDFSRINLVIDDAVNDKVMQSNMPIGSNNAISVLNQFFDGYTSSLKDARMDIVITSDDDGKGDGNLADDFEIPVAGARVHAMVGQAAGQDPQNADCNIKRAGEQHIKLAEKTNGSNHNLCMREWDKLVEEIVKLIKQDAKREIQLDMIDGNAKPVYVEYAGSFYKLNDEGSPFKAQGSILSIAADFQIKIADRLKVLYQSGTGNTTPPSEDAGDDDDDDDDDGEDD</sequence>
<dbReference type="Proteomes" id="UP000192907">
    <property type="component" value="Unassembled WGS sequence"/>
</dbReference>
<dbReference type="EMBL" id="FWZT01000004">
    <property type="protein sequence ID" value="SMF06910.1"/>
    <property type="molecule type" value="Genomic_DNA"/>
</dbReference>
<organism evidence="2 3">
    <name type="scientific">Pseudobacteriovorax antillogorgiicola</name>
    <dbReference type="NCBI Taxonomy" id="1513793"/>
    <lineage>
        <taxon>Bacteria</taxon>
        <taxon>Pseudomonadati</taxon>
        <taxon>Bdellovibrionota</taxon>
        <taxon>Oligoflexia</taxon>
        <taxon>Oligoflexales</taxon>
        <taxon>Pseudobacteriovoracaceae</taxon>
        <taxon>Pseudobacteriovorax</taxon>
    </lineage>
</organism>
<feature type="region of interest" description="Disordered" evidence="1">
    <location>
        <begin position="31"/>
        <end position="51"/>
    </location>
</feature>